<feature type="transmembrane region" description="Helical" evidence="1">
    <location>
        <begin position="549"/>
        <end position="567"/>
    </location>
</feature>
<feature type="transmembrane region" description="Helical" evidence="1">
    <location>
        <begin position="472"/>
        <end position="496"/>
    </location>
</feature>
<protein>
    <submittedName>
        <fullName evidence="2">Exporter of polyketide antibiotics</fullName>
    </submittedName>
</protein>
<evidence type="ECO:0000313" key="2">
    <source>
        <dbReference type="EMBL" id="GAA3892030.1"/>
    </source>
</evidence>
<feature type="transmembrane region" description="Helical" evidence="1">
    <location>
        <begin position="385"/>
        <end position="407"/>
    </location>
</feature>
<feature type="transmembrane region" description="Helical" evidence="1">
    <location>
        <begin position="435"/>
        <end position="460"/>
    </location>
</feature>
<feature type="transmembrane region" description="Helical" evidence="1">
    <location>
        <begin position="187"/>
        <end position="211"/>
    </location>
</feature>
<evidence type="ECO:0000256" key="1">
    <source>
        <dbReference type="SAM" id="Phobius"/>
    </source>
</evidence>
<dbReference type="Proteomes" id="UP001501803">
    <property type="component" value="Unassembled WGS sequence"/>
</dbReference>
<gene>
    <name evidence="2" type="ORF">GCM10022381_37220</name>
</gene>
<dbReference type="RefSeq" id="WP_345069369.1">
    <property type="nucleotide sequence ID" value="NZ_BAABCN010000016.1"/>
</dbReference>
<feature type="transmembrane region" description="Helical" evidence="1">
    <location>
        <begin position="54"/>
        <end position="73"/>
    </location>
</feature>
<dbReference type="EMBL" id="BAABCN010000016">
    <property type="protein sequence ID" value="GAA3892030.1"/>
    <property type="molecule type" value="Genomic_DNA"/>
</dbReference>
<accession>A0ABP7KZL3</accession>
<proteinExistence type="predicted"/>
<feature type="transmembrane region" description="Helical" evidence="1">
    <location>
        <begin position="107"/>
        <end position="132"/>
    </location>
</feature>
<feature type="transmembrane region" description="Helical" evidence="1">
    <location>
        <begin position="503"/>
        <end position="523"/>
    </location>
</feature>
<keyword evidence="1" id="KW-0472">Membrane</keyword>
<keyword evidence="3" id="KW-1185">Reference proteome</keyword>
<feature type="transmembrane region" description="Helical" evidence="1">
    <location>
        <begin position="336"/>
        <end position="357"/>
    </location>
</feature>
<reference evidence="3" key="1">
    <citation type="journal article" date="2019" name="Int. J. Syst. Evol. Microbiol.">
        <title>The Global Catalogue of Microorganisms (GCM) 10K type strain sequencing project: providing services to taxonomists for standard genome sequencing and annotation.</title>
        <authorList>
            <consortium name="The Broad Institute Genomics Platform"/>
            <consortium name="The Broad Institute Genome Sequencing Center for Infectious Disease"/>
            <person name="Wu L."/>
            <person name="Ma J."/>
        </authorList>
    </citation>
    <scope>NUCLEOTIDE SEQUENCE [LARGE SCALE GENOMIC DNA]</scope>
    <source>
        <strain evidence="3">JCM 17021</strain>
    </source>
</reference>
<keyword evidence="1" id="KW-1133">Transmembrane helix</keyword>
<evidence type="ECO:0000313" key="3">
    <source>
        <dbReference type="Proteomes" id="UP001501803"/>
    </source>
</evidence>
<name>A0ABP7KZL3_9MICO</name>
<comment type="caution">
    <text evidence="2">The sequence shown here is derived from an EMBL/GenBank/DDBJ whole genome shotgun (WGS) entry which is preliminary data.</text>
</comment>
<sequence>MNTSTAGMGAAGKGAAGTGTAGTDAASTALPNTGTLHTLGVLLAQRLRRDRIQLLIWILGIGLLGLFSATSVAQTYGDETGRIGIIRLAVANPVILMLRGLPQGTGLSAFVFFEIFTFLALLAGSMSTFLAVRHTRAEEETGRAELIASTPAARTLPTVATLIHGILANLVLGIVVALGMIGGRADVAGSLVTGAAVAAAGISFLGIGLLAAQFMLTSRGANAVAASIVGAAYIVRGLGDALGTPSPDGLRVTAAWPSWISPIGWGEHTGAYTTNDLTPLLLNLALAAVCVAVVFALQASRDSGASLIAGRAGRVTARPALSSSLGLAWRLQWPTLVGWCVGGAVCGLLAGILTKLIEQAASSDKTMQEILQKLVHGSQESSAQILISTMFSLAGIIAAACATQVVIRMRQEEALGTAELIIASPVSRVRWLVDYLVLGTVSIVLVLAVSAGVGALGIAASNNTGADAGDMFAAAAAQLPAALIYLGVLALVFVLLPGITIALGWTLVGIGVMFGVFGGLIGLPDWARDISPFTHTPVPSQGATDWSGGLWMLAIAILTALLALVLMRRRELQTA</sequence>
<organism evidence="2 3">
    <name type="scientific">Leifsonia kafniensis</name>
    <dbReference type="NCBI Taxonomy" id="475957"/>
    <lineage>
        <taxon>Bacteria</taxon>
        <taxon>Bacillati</taxon>
        <taxon>Actinomycetota</taxon>
        <taxon>Actinomycetes</taxon>
        <taxon>Micrococcales</taxon>
        <taxon>Microbacteriaceae</taxon>
        <taxon>Leifsonia</taxon>
    </lineage>
</organism>
<keyword evidence="1" id="KW-0812">Transmembrane</keyword>
<feature type="transmembrane region" description="Helical" evidence="1">
    <location>
        <begin position="280"/>
        <end position="297"/>
    </location>
</feature>
<feature type="transmembrane region" description="Helical" evidence="1">
    <location>
        <begin position="153"/>
        <end position="181"/>
    </location>
</feature>
<feature type="transmembrane region" description="Helical" evidence="1">
    <location>
        <begin position="223"/>
        <end position="239"/>
    </location>
</feature>